<dbReference type="SUPFAM" id="SSF53098">
    <property type="entry name" value="Ribonuclease H-like"/>
    <property type="match status" value="1"/>
</dbReference>
<reference evidence="2 3" key="1">
    <citation type="journal article" date="2018" name="Front. Plant Sci.">
        <title>Red Clover (Trifolium pratense) and Zigzag Clover (T. medium) - A Picture of Genomic Similarities and Differences.</title>
        <authorList>
            <person name="Dluhosova J."/>
            <person name="Istvanek J."/>
            <person name="Nedelnik J."/>
            <person name="Repkova J."/>
        </authorList>
    </citation>
    <scope>NUCLEOTIDE SEQUENCE [LARGE SCALE GENOMIC DNA]</scope>
    <source>
        <strain evidence="3">cv. 10/8</strain>
        <tissue evidence="2">Leaf</tissue>
    </source>
</reference>
<feature type="non-terminal residue" evidence="2">
    <location>
        <position position="111"/>
    </location>
</feature>
<dbReference type="InterPro" id="IPR012337">
    <property type="entry name" value="RNaseH-like_sf"/>
</dbReference>
<dbReference type="Proteomes" id="UP000265520">
    <property type="component" value="Unassembled WGS sequence"/>
</dbReference>
<dbReference type="InterPro" id="IPR053151">
    <property type="entry name" value="RNase_H-like"/>
</dbReference>
<protein>
    <submittedName>
        <fullName evidence="2">Ribonuclease H protein</fullName>
    </submittedName>
</protein>
<organism evidence="2 3">
    <name type="scientific">Trifolium medium</name>
    <dbReference type="NCBI Taxonomy" id="97028"/>
    <lineage>
        <taxon>Eukaryota</taxon>
        <taxon>Viridiplantae</taxon>
        <taxon>Streptophyta</taxon>
        <taxon>Embryophyta</taxon>
        <taxon>Tracheophyta</taxon>
        <taxon>Spermatophyta</taxon>
        <taxon>Magnoliopsida</taxon>
        <taxon>eudicotyledons</taxon>
        <taxon>Gunneridae</taxon>
        <taxon>Pentapetalae</taxon>
        <taxon>rosids</taxon>
        <taxon>fabids</taxon>
        <taxon>Fabales</taxon>
        <taxon>Fabaceae</taxon>
        <taxon>Papilionoideae</taxon>
        <taxon>50 kb inversion clade</taxon>
        <taxon>NPAAA clade</taxon>
        <taxon>Hologalegina</taxon>
        <taxon>IRL clade</taxon>
        <taxon>Trifolieae</taxon>
        <taxon>Trifolium</taxon>
    </lineage>
</organism>
<dbReference type="PANTHER" id="PTHR47723:SF19">
    <property type="entry name" value="POLYNUCLEOTIDYL TRANSFERASE, RIBONUCLEASE H-LIKE SUPERFAMILY PROTEIN"/>
    <property type="match status" value="1"/>
</dbReference>
<dbReference type="Pfam" id="PF13456">
    <property type="entry name" value="RVT_3"/>
    <property type="match status" value="1"/>
</dbReference>
<feature type="domain" description="RNase H type-1" evidence="1">
    <location>
        <begin position="11"/>
        <end position="105"/>
    </location>
</feature>
<dbReference type="InterPro" id="IPR002156">
    <property type="entry name" value="RNaseH_domain"/>
</dbReference>
<dbReference type="GO" id="GO:0004523">
    <property type="term" value="F:RNA-DNA hybrid ribonuclease activity"/>
    <property type="evidence" value="ECO:0007669"/>
    <property type="project" value="InterPro"/>
</dbReference>
<sequence>MTPRQGWIKCNTDGAQIMHNQQAGCGGVFRDDSGQWLSGFSRKLGSCSTLMAELWGIFPTLQIASKQGYCKILLESDSATAIDLIVKGCPQNHPCAPIISLINRLKMQKWE</sequence>
<dbReference type="Gene3D" id="3.30.420.10">
    <property type="entry name" value="Ribonuclease H-like superfamily/Ribonuclease H"/>
    <property type="match status" value="1"/>
</dbReference>
<dbReference type="GO" id="GO:0003676">
    <property type="term" value="F:nucleic acid binding"/>
    <property type="evidence" value="ECO:0007669"/>
    <property type="project" value="InterPro"/>
</dbReference>
<evidence type="ECO:0000313" key="2">
    <source>
        <dbReference type="EMBL" id="MCI02465.1"/>
    </source>
</evidence>
<keyword evidence="3" id="KW-1185">Reference proteome</keyword>
<accession>A0A392NVG1</accession>
<dbReference type="AlphaFoldDB" id="A0A392NVG1"/>
<dbReference type="PANTHER" id="PTHR47723">
    <property type="entry name" value="OS05G0353850 PROTEIN"/>
    <property type="match status" value="1"/>
</dbReference>
<proteinExistence type="predicted"/>
<comment type="caution">
    <text evidence="2">The sequence shown here is derived from an EMBL/GenBank/DDBJ whole genome shotgun (WGS) entry which is preliminary data.</text>
</comment>
<evidence type="ECO:0000259" key="1">
    <source>
        <dbReference type="Pfam" id="PF13456"/>
    </source>
</evidence>
<dbReference type="EMBL" id="LXQA010049185">
    <property type="protein sequence ID" value="MCI02465.1"/>
    <property type="molecule type" value="Genomic_DNA"/>
</dbReference>
<dbReference type="InterPro" id="IPR036397">
    <property type="entry name" value="RNaseH_sf"/>
</dbReference>
<name>A0A392NVG1_9FABA</name>
<dbReference type="InterPro" id="IPR044730">
    <property type="entry name" value="RNase_H-like_dom_plant"/>
</dbReference>
<dbReference type="CDD" id="cd06222">
    <property type="entry name" value="RNase_H_like"/>
    <property type="match status" value="1"/>
</dbReference>
<evidence type="ECO:0000313" key="3">
    <source>
        <dbReference type="Proteomes" id="UP000265520"/>
    </source>
</evidence>